<keyword evidence="5 7" id="KW-1133">Transmembrane helix</keyword>
<dbReference type="EMBL" id="FNAK01000002">
    <property type="protein sequence ID" value="SDD54842.1"/>
    <property type="molecule type" value="Genomic_DNA"/>
</dbReference>
<evidence type="ECO:0000256" key="3">
    <source>
        <dbReference type="ARBA" id="ARBA00022475"/>
    </source>
</evidence>
<feature type="transmembrane region" description="Helical" evidence="7">
    <location>
        <begin position="143"/>
        <end position="160"/>
    </location>
</feature>
<keyword evidence="3" id="KW-1003">Cell membrane</keyword>
<proteinExistence type="predicted"/>
<organism evidence="8 9">
    <name type="scientific">Kordiimonas lacus</name>
    <dbReference type="NCBI Taxonomy" id="637679"/>
    <lineage>
        <taxon>Bacteria</taxon>
        <taxon>Pseudomonadati</taxon>
        <taxon>Pseudomonadota</taxon>
        <taxon>Alphaproteobacteria</taxon>
        <taxon>Kordiimonadales</taxon>
        <taxon>Kordiimonadaceae</taxon>
        <taxon>Kordiimonas</taxon>
    </lineage>
</organism>
<evidence type="ECO:0000256" key="1">
    <source>
        <dbReference type="ARBA" id="ARBA00004651"/>
    </source>
</evidence>
<dbReference type="SUPFAM" id="SSF118215">
    <property type="entry name" value="Proton glutamate symport protein"/>
    <property type="match status" value="1"/>
</dbReference>
<dbReference type="PRINTS" id="PR00173">
    <property type="entry name" value="EDTRNSPORT"/>
</dbReference>
<dbReference type="AlphaFoldDB" id="A0A1G6VML5"/>
<feature type="transmembrane region" description="Helical" evidence="7">
    <location>
        <begin position="209"/>
        <end position="229"/>
    </location>
</feature>
<evidence type="ECO:0000256" key="2">
    <source>
        <dbReference type="ARBA" id="ARBA00022448"/>
    </source>
</evidence>
<sequence length="414" mass="43056">MFSAWFKITLWKRIMAMLVLGIIFGALAGEHAAKISWMGDIFINLIRMIVVPLVFITLVSGVIAMGDPKRLGSLGIKTLALYVGTTLVAITIGLTVAAIVQPGIGVDISGAVAKELPPAKPLAERLLSIIPTNPLAALADGDMLAIIFFALILGAGILMAGDKAKQLAKFADAGSEAMLKVTHVVMEVAPFGVFALISEVVGEGGVQQLFTVVPLAGSVIAACAIHVLITHGSIMKFLLKLPPSRFFRDITGAQLVAFSTSSSSGTLPVTMTVAEENLGVSKTVASSVLPLGATINMDGSGIYVGILAVFAAQVLGVPLGLEQYLLIAFAATLVSIGTAAVPSASLFLLATVLSVIGIEDAQTFLIVGFVFPFDRPLDMLRTVVNVTGDLSVGTAVAKWEGELDEGVFKAEPVD</sequence>
<evidence type="ECO:0000256" key="4">
    <source>
        <dbReference type="ARBA" id="ARBA00022692"/>
    </source>
</evidence>
<keyword evidence="4 7" id="KW-0812">Transmembrane</keyword>
<dbReference type="GO" id="GO:0005886">
    <property type="term" value="C:plasma membrane"/>
    <property type="evidence" value="ECO:0007669"/>
    <property type="project" value="UniProtKB-SubCell"/>
</dbReference>
<dbReference type="InterPro" id="IPR001991">
    <property type="entry name" value="Na-dicarboxylate_symporter"/>
</dbReference>
<dbReference type="InterPro" id="IPR036458">
    <property type="entry name" value="Na:dicarbo_symporter_sf"/>
</dbReference>
<evidence type="ECO:0000256" key="6">
    <source>
        <dbReference type="ARBA" id="ARBA00023136"/>
    </source>
</evidence>
<evidence type="ECO:0000313" key="9">
    <source>
        <dbReference type="Proteomes" id="UP000183685"/>
    </source>
</evidence>
<dbReference type="GO" id="GO:0015293">
    <property type="term" value="F:symporter activity"/>
    <property type="evidence" value="ECO:0007669"/>
    <property type="project" value="UniProtKB-KW"/>
</dbReference>
<keyword evidence="9" id="KW-1185">Reference proteome</keyword>
<gene>
    <name evidence="8" type="ORF">SAMN04488071_0789</name>
</gene>
<reference evidence="8 9" key="1">
    <citation type="submission" date="2016-10" db="EMBL/GenBank/DDBJ databases">
        <authorList>
            <person name="de Groot N.N."/>
        </authorList>
    </citation>
    <scope>NUCLEOTIDE SEQUENCE [LARGE SCALE GENOMIC DNA]</scope>
    <source>
        <strain evidence="8 9">CGMCC 1.9109</strain>
    </source>
</reference>
<comment type="subcellular location">
    <subcellularLocation>
        <location evidence="1">Cell membrane</location>
        <topology evidence="1">Multi-pass membrane protein</topology>
    </subcellularLocation>
</comment>
<name>A0A1G6VML5_9PROT</name>
<keyword evidence="2" id="KW-0813">Transport</keyword>
<dbReference type="STRING" id="637679.GCA_001550055_02504"/>
<dbReference type="Gene3D" id="1.10.3860.10">
    <property type="entry name" value="Sodium:dicarboxylate symporter"/>
    <property type="match status" value="1"/>
</dbReference>
<feature type="transmembrane region" description="Helical" evidence="7">
    <location>
        <begin position="42"/>
        <end position="66"/>
    </location>
</feature>
<dbReference type="Pfam" id="PF00375">
    <property type="entry name" value="SDF"/>
    <property type="match status" value="1"/>
</dbReference>
<dbReference type="PANTHER" id="PTHR42865">
    <property type="entry name" value="PROTON/GLUTAMATE-ASPARTATE SYMPORTER"/>
    <property type="match status" value="1"/>
</dbReference>
<dbReference type="GO" id="GO:0006835">
    <property type="term" value="P:dicarboxylic acid transport"/>
    <property type="evidence" value="ECO:0007669"/>
    <property type="project" value="TreeGrafter"/>
</dbReference>
<feature type="transmembrane region" description="Helical" evidence="7">
    <location>
        <begin position="347"/>
        <end position="371"/>
    </location>
</feature>
<dbReference type="Proteomes" id="UP000183685">
    <property type="component" value="Unassembled WGS sequence"/>
</dbReference>
<accession>A0A1G6VML5</accession>
<feature type="transmembrane region" description="Helical" evidence="7">
    <location>
        <begin position="181"/>
        <end position="197"/>
    </location>
</feature>
<dbReference type="RefSeq" id="WP_068305546.1">
    <property type="nucleotide sequence ID" value="NZ_FNAK01000002.1"/>
</dbReference>
<evidence type="ECO:0000256" key="7">
    <source>
        <dbReference type="SAM" id="Phobius"/>
    </source>
</evidence>
<keyword evidence="6 7" id="KW-0472">Membrane</keyword>
<dbReference type="PANTHER" id="PTHR42865:SF7">
    <property type="entry name" value="PROTON_GLUTAMATE-ASPARTATE SYMPORTER"/>
    <property type="match status" value="1"/>
</dbReference>
<feature type="transmembrane region" description="Helical" evidence="7">
    <location>
        <begin position="291"/>
        <end position="312"/>
    </location>
</feature>
<evidence type="ECO:0000256" key="5">
    <source>
        <dbReference type="ARBA" id="ARBA00022989"/>
    </source>
</evidence>
<feature type="transmembrane region" description="Helical" evidence="7">
    <location>
        <begin position="78"/>
        <end position="100"/>
    </location>
</feature>
<protein>
    <submittedName>
        <fullName evidence="8">Na+/H+-dicarboxylate symporter</fullName>
    </submittedName>
</protein>
<evidence type="ECO:0000313" key="8">
    <source>
        <dbReference type="EMBL" id="SDD54842.1"/>
    </source>
</evidence>